<evidence type="ECO:0000313" key="9">
    <source>
        <dbReference type="Proteomes" id="UP000015453"/>
    </source>
</evidence>
<gene>
    <name evidence="8" type="ORF">M569_08895</name>
</gene>
<feature type="chain" id="PRO_5004561906" description="TMEM205-like domain-containing protein" evidence="6">
    <location>
        <begin position="21"/>
        <end position="433"/>
    </location>
</feature>
<dbReference type="Gene3D" id="6.10.140.1430">
    <property type="match status" value="1"/>
</dbReference>
<evidence type="ECO:0000256" key="1">
    <source>
        <dbReference type="ARBA" id="ARBA00004370"/>
    </source>
</evidence>
<dbReference type="InterPro" id="IPR025423">
    <property type="entry name" value="TMEM205-like"/>
</dbReference>
<dbReference type="EMBL" id="AUSU01003973">
    <property type="protein sequence ID" value="EPS65890.1"/>
    <property type="molecule type" value="Genomic_DNA"/>
</dbReference>
<proteinExistence type="predicted"/>
<evidence type="ECO:0000256" key="3">
    <source>
        <dbReference type="ARBA" id="ARBA00022989"/>
    </source>
</evidence>
<evidence type="ECO:0000256" key="4">
    <source>
        <dbReference type="ARBA" id="ARBA00023136"/>
    </source>
</evidence>
<feature type="region of interest" description="Disordered" evidence="5">
    <location>
        <begin position="58"/>
        <end position="179"/>
    </location>
</feature>
<dbReference type="PANTHER" id="PTHR47652:SF3">
    <property type="entry name" value="MITOCHONDRIAL IMPORT INNER MEMBRANE TRANSLOCASE SUBUNIT TIM44"/>
    <property type="match status" value="1"/>
</dbReference>
<sequence>MKKNALLALISLALTTSSLAAAGIFTPTPPEKQNKEDFLVIKEGHRVVVVEYENDDAAGKSTKVSISPHHSAHKASDDELRHEAKESSDKEEKASDADNKAPEKLHEAKESSVKEKASDSAHKASEKLHDAKETVKEKASDSAHKASGKLHEAKETVKEKASEKLHEAKGSLKETVSDAAHKASVKLQEAKESVVKEKAADEKLETAAESVKKKGKRELKEILNRFRELASDVYEYAAAPSSPSAAFDLLTGTLNLVGFSAAYGACVWVTFASSCVLSGALPRQHFAAAQGKIYPAYFKFQAYGVAAALSGHLMNRNVGAKLQTWNLVASLAAIVLNLLRIEPLAARAAAERAKKLDIGKSSSSSSASVAETTAGRVSEQEAEVMKLNEDMRRLNSYSSMLNVVNLVSLTWYLLHLAQRLNNTPPSSSSSSCC</sequence>
<reference evidence="8 9" key="1">
    <citation type="journal article" date="2013" name="BMC Genomics">
        <title>The miniature genome of a carnivorous plant Genlisea aurea contains a low number of genes and short non-coding sequences.</title>
        <authorList>
            <person name="Leushkin E.V."/>
            <person name="Sutormin R.A."/>
            <person name="Nabieva E.R."/>
            <person name="Penin A.A."/>
            <person name="Kondrashov A.S."/>
            <person name="Logacheva M.D."/>
        </authorList>
    </citation>
    <scope>NUCLEOTIDE SEQUENCE [LARGE SCALE GENOMIC DNA]</scope>
</reference>
<name>S8CGG1_9LAMI</name>
<keyword evidence="2" id="KW-0812">Transmembrane</keyword>
<keyword evidence="6" id="KW-0732">Signal</keyword>
<accession>S8CGG1</accession>
<dbReference type="PANTHER" id="PTHR47652">
    <property type="entry name" value="MITOCHONDRIAL IMPORT INNER MEMBRANE TRANSLOCASE SUBUNIT TIM44"/>
    <property type="match status" value="1"/>
</dbReference>
<keyword evidence="3" id="KW-1133">Transmembrane helix</keyword>
<feature type="signal peptide" evidence="6">
    <location>
        <begin position="1"/>
        <end position="20"/>
    </location>
</feature>
<comment type="caution">
    <text evidence="8">The sequence shown here is derived from an EMBL/GenBank/DDBJ whole genome shotgun (WGS) entry which is preliminary data.</text>
</comment>
<evidence type="ECO:0000259" key="7">
    <source>
        <dbReference type="Pfam" id="PF13664"/>
    </source>
</evidence>
<evidence type="ECO:0000256" key="2">
    <source>
        <dbReference type="ARBA" id="ARBA00022692"/>
    </source>
</evidence>
<comment type="subcellular location">
    <subcellularLocation>
        <location evidence="1">Membrane</location>
    </subcellularLocation>
</comment>
<dbReference type="Proteomes" id="UP000015453">
    <property type="component" value="Unassembled WGS sequence"/>
</dbReference>
<dbReference type="OrthoDB" id="1641132at2759"/>
<keyword evidence="9" id="KW-1185">Reference proteome</keyword>
<dbReference type="GO" id="GO:0016020">
    <property type="term" value="C:membrane"/>
    <property type="evidence" value="ECO:0007669"/>
    <property type="project" value="UniProtKB-SubCell"/>
</dbReference>
<feature type="domain" description="TMEM205-like" evidence="7">
    <location>
        <begin position="258"/>
        <end position="353"/>
    </location>
</feature>
<keyword evidence="4" id="KW-0472">Membrane</keyword>
<evidence type="ECO:0000256" key="5">
    <source>
        <dbReference type="SAM" id="MobiDB-lite"/>
    </source>
</evidence>
<dbReference type="Pfam" id="PF13664">
    <property type="entry name" value="DUF4149"/>
    <property type="match status" value="1"/>
</dbReference>
<organism evidence="8 9">
    <name type="scientific">Genlisea aurea</name>
    <dbReference type="NCBI Taxonomy" id="192259"/>
    <lineage>
        <taxon>Eukaryota</taxon>
        <taxon>Viridiplantae</taxon>
        <taxon>Streptophyta</taxon>
        <taxon>Embryophyta</taxon>
        <taxon>Tracheophyta</taxon>
        <taxon>Spermatophyta</taxon>
        <taxon>Magnoliopsida</taxon>
        <taxon>eudicotyledons</taxon>
        <taxon>Gunneridae</taxon>
        <taxon>Pentapetalae</taxon>
        <taxon>asterids</taxon>
        <taxon>lamiids</taxon>
        <taxon>Lamiales</taxon>
        <taxon>Lentibulariaceae</taxon>
        <taxon>Genlisea</taxon>
    </lineage>
</organism>
<evidence type="ECO:0000256" key="6">
    <source>
        <dbReference type="SAM" id="SignalP"/>
    </source>
</evidence>
<dbReference type="AlphaFoldDB" id="S8CGG1"/>
<feature type="compositionally biased region" description="Basic and acidic residues" evidence="5">
    <location>
        <begin position="74"/>
        <end position="179"/>
    </location>
</feature>
<evidence type="ECO:0000313" key="8">
    <source>
        <dbReference type="EMBL" id="EPS65890.1"/>
    </source>
</evidence>
<protein>
    <recommendedName>
        <fullName evidence="7">TMEM205-like domain-containing protein</fullName>
    </recommendedName>
</protein>